<protein>
    <submittedName>
        <fullName evidence="6">Replication factor C subunit 3</fullName>
    </submittedName>
</protein>
<dbReference type="InterPro" id="IPR047854">
    <property type="entry name" value="RFC_lid"/>
</dbReference>
<dbReference type="OMA" id="THMGHEE"/>
<dbReference type="Pfam" id="PF08542">
    <property type="entry name" value="Rep_fac_C"/>
    <property type="match status" value="1"/>
</dbReference>
<dbReference type="OrthoDB" id="10254700at2759"/>
<evidence type="ECO:0000313" key="7">
    <source>
        <dbReference type="Proteomes" id="UP000031668"/>
    </source>
</evidence>
<dbReference type="SUPFAM" id="SSF48019">
    <property type="entry name" value="post-AAA+ oligomerization domain-like"/>
    <property type="match status" value="1"/>
</dbReference>
<keyword evidence="7" id="KW-1185">Reference proteome</keyword>
<name>A0A0C2N8P2_THEKT</name>
<dbReference type="InterPro" id="IPR008921">
    <property type="entry name" value="DNA_pol3_clamp-load_cplx_C"/>
</dbReference>
<dbReference type="GO" id="GO:0005663">
    <property type="term" value="C:DNA replication factor C complex"/>
    <property type="evidence" value="ECO:0007669"/>
    <property type="project" value="TreeGrafter"/>
</dbReference>
<dbReference type="Proteomes" id="UP000031668">
    <property type="component" value="Unassembled WGS sequence"/>
</dbReference>
<dbReference type="PANTHER" id="PTHR11669:SF9">
    <property type="entry name" value="REPLICATION FACTOR C SUBUNIT 5"/>
    <property type="match status" value="1"/>
</dbReference>
<comment type="caution">
    <text evidence="6">The sequence shown here is derived from an EMBL/GenBank/DDBJ whole genome shotgun (WGS) entry which is preliminary data.</text>
</comment>
<dbReference type="PANTHER" id="PTHR11669">
    <property type="entry name" value="REPLICATION FACTOR C / DNA POLYMERASE III GAMMA-TAU SUBUNIT"/>
    <property type="match status" value="1"/>
</dbReference>
<dbReference type="AlphaFoldDB" id="A0A0C2N8P2"/>
<dbReference type="GO" id="GO:0005524">
    <property type="term" value="F:ATP binding"/>
    <property type="evidence" value="ECO:0007669"/>
    <property type="project" value="UniProtKB-KW"/>
</dbReference>
<keyword evidence="3" id="KW-0067">ATP-binding</keyword>
<keyword evidence="4" id="KW-0539">Nucleus</keyword>
<evidence type="ECO:0000259" key="5">
    <source>
        <dbReference type="Pfam" id="PF08542"/>
    </source>
</evidence>
<proteinExistence type="predicted"/>
<evidence type="ECO:0000313" key="6">
    <source>
        <dbReference type="EMBL" id="KII72680.1"/>
    </source>
</evidence>
<accession>A0A0C2N8P2</accession>
<dbReference type="CDD" id="cd18140">
    <property type="entry name" value="HLD_clamp_RFC"/>
    <property type="match status" value="1"/>
</dbReference>
<dbReference type="GO" id="GO:0006261">
    <property type="term" value="P:DNA-templated DNA replication"/>
    <property type="evidence" value="ECO:0007669"/>
    <property type="project" value="TreeGrafter"/>
</dbReference>
<gene>
    <name evidence="6" type="ORF">RF11_15189</name>
</gene>
<evidence type="ECO:0000256" key="3">
    <source>
        <dbReference type="ARBA" id="ARBA00022840"/>
    </source>
</evidence>
<dbReference type="InterPro" id="IPR013748">
    <property type="entry name" value="Rep_factorC_C"/>
</dbReference>
<dbReference type="GO" id="GO:0003689">
    <property type="term" value="F:DNA clamp loader activity"/>
    <property type="evidence" value="ECO:0007669"/>
    <property type="project" value="TreeGrafter"/>
</dbReference>
<dbReference type="InterPro" id="IPR050238">
    <property type="entry name" value="DNA_Rep/Repair_Clamp_Loader"/>
</dbReference>
<dbReference type="Pfam" id="PF21960">
    <property type="entry name" value="RCF1-5-like_lid"/>
    <property type="match status" value="1"/>
</dbReference>
<sequence length="159" mass="17727">MRMRLIHVLDSENVQYDEGGLNAIVRSAGGDMRRALNTLQTCFMSRNVINEENAKLCTGYPSLSDTKYLLDTLLNNDIANCYNFLFNFSVLQGVALQDIIKELYLQVVSLSLPGDVVSELVESLSTIEYNLSRSVNQKVHIAAIAASFYNARANLQNSK</sequence>
<keyword evidence="1" id="KW-0235">DNA replication</keyword>
<dbReference type="Gene3D" id="1.20.272.10">
    <property type="match status" value="1"/>
</dbReference>
<dbReference type="Gene3D" id="1.10.8.60">
    <property type="match status" value="1"/>
</dbReference>
<dbReference type="GO" id="GO:0003677">
    <property type="term" value="F:DNA binding"/>
    <property type="evidence" value="ECO:0007669"/>
    <property type="project" value="InterPro"/>
</dbReference>
<reference evidence="6 7" key="1">
    <citation type="journal article" date="2014" name="Genome Biol. Evol.">
        <title>The genome of the myxosporean Thelohanellus kitauei shows adaptations to nutrient acquisition within its fish host.</title>
        <authorList>
            <person name="Yang Y."/>
            <person name="Xiong J."/>
            <person name="Zhou Z."/>
            <person name="Huo F."/>
            <person name="Miao W."/>
            <person name="Ran C."/>
            <person name="Liu Y."/>
            <person name="Zhang J."/>
            <person name="Feng J."/>
            <person name="Wang M."/>
            <person name="Wang M."/>
            <person name="Wang L."/>
            <person name="Yao B."/>
        </authorList>
    </citation>
    <scope>NUCLEOTIDE SEQUENCE [LARGE SCALE GENOMIC DNA]</scope>
    <source>
        <strain evidence="6">Wuqing</strain>
    </source>
</reference>
<evidence type="ECO:0000256" key="2">
    <source>
        <dbReference type="ARBA" id="ARBA00022741"/>
    </source>
</evidence>
<evidence type="ECO:0000256" key="4">
    <source>
        <dbReference type="ARBA" id="ARBA00023242"/>
    </source>
</evidence>
<keyword evidence="2" id="KW-0547">Nucleotide-binding</keyword>
<dbReference type="GO" id="GO:0006281">
    <property type="term" value="P:DNA repair"/>
    <property type="evidence" value="ECO:0007669"/>
    <property type="project" value="TreeGrafter"/>
</dbReference>
<dbReference type="EMBL" id="JWZT01001146">
    <property type="protein sequence ID" value="KII72680.1"/>
    <property type="molecule type" value="Genomic_DNA"/>
</dbReference>
<dbReference type="GO" id="GO:0005634">
    <property type="term" value="C:nucleus"/>
    <property type="evidence" value="ECO:0007669"/>
    <property type="project" value="UniProtKB-SubCell"/>
</dbReference>
<feature type="domain" description="Replication factor C C-terminal" evidence="5">
    <location>
        <begin position="64"/>
        <end position="146"/>
    </location>
</feature>
<organism evidence="6 7">
    <name type="scientific">Thelohanellus kitauei</name>
    <name type="common">Myxosporean</name>
    <dbReference type="NCBI Taxonomy" id="669202"/>
    <lineage>
        <taxon>Eukaryota</taxon>
        <taxon>Metazoa</taxon>
        <taxon>Cnidaria</taxon>
        <taxon>Myxozoa</taxon>
        <taxon>Myxosporea</taxon>
        <taxon>Bivalvulida</taxon>
        <taxon>Platysporina</taxon>
        <taxon>Myxobolidae</taxon>
        <taxon>Thelohanellus</taxon>
    </lineage>
</organism>
<evidence type="ECO:0000256" key="1">
    <source>
        <dbReference type="ARBA" id="ARBA00022705"/>
    </source>
</evidence>